<dbReference type="Gene3D" id="3.40.50.1010">
    <property type="entry name" value="5'-nuclease"/>
    <property type="match status" value="1"/>
</dbReference>
<dbReference type="AlphaFoldDB" id="A0A2S6ZAX0"/>
<accession>A0A2S6ZAX0</accession>
<name>A0A2S6ZAX0_9XANT</name>
<comment type="caution">
    <text evidence="2">The sequence shown here is derived from an EMBL/GenBank/DDBJ whole genome shotgun (WGS) entry which is preliminary data.</text>
</comment>
<dbReference type="Proteomes" id="UP000239898">
    <property type="component" value="Unassembled WGS sequence"/>
</dbReference>
<keyword evidence="3" id="KW-1185">Reference proteome</keyword>
<reference evidence="2 3" key="1">
    <citation type="submission" date="2016-08" db="EMBL/GenBank/DDBJ databases">
        <title>Evolution of the type three secretion system and type three effector repertoires in Xanthomonas.</title>
        <authorList>
            <person name="Merda D."/>
            <person name="Briand M."/>
            <person name="Bosis E."/>
            <person name="Rousseau C."/>
            <person name="Portier P."/>
            <person name="Jacques M.-A."/>
            <person name="Fischer-Le Saux M."/>
        </authorList>
    </citation>
    <scope>NUCLEOTIDE SEQUENCE [LARGE SCALE GENOMIC DNA]</scope>
    <source>
        <strain evidence="2 3">CFBP 4691</strain>
    </source>
</reference>
<gene>
    <name evidence="2" type="ORF">XthCFBP4691_19025</name>
</gene>
<evidence type="ECO:0000313" key="2">
    <source>
        <dbReference type="EMBL" id="PPT79142.1"/>
    </source>
</evidence>
<organism evidence="2 3">
    <name type="scientific">Xanthomonas theicola</name>
    <dbReference type="NCBI Taxonomy" id="56464"/>
    <lineage>
        <taxon>Bacteria</taxon>
        <taxon>Pseudomonadati</taxon>
        <taxon>Pseudomonadota</taxon>
        <taxon>Gammaproteobacteria</taxon>
        <taxon>Lysobacterales</taxon>
        <taxon>Lysobacteraceae</taxon>
        <taxon>Xanthomonas</taxon>
    </lineage>
</organism>
<dbReference type="EMBL" id="MIGX01000170">
    <property type="protein sequence ID" value="PPT79142.1"/>
    <property type="molecule type" value="Genomic_DNA"/>
</dbReference>
<protein>
    <recommendedName>
        <fullName evidence="1">PIN domain-containing protein</fullName>
    </recommendedName>
</protein>
<sequence length="170" mass="18941">MTRMDAYFLDTTVLSIYLDLTHPLHAEKSQSLNALPAEAPRFVSTVALAELAFGTRLAAVIGKGNLPALDAILAEARTYAVLDITHHTAAAYADLKARIAQKYLAKVLRKDRPKYIEEWVDKATGKKLGIDENDLWMCAQAKERDLVFVTADARMKRIPDADDEVRMLIV</sequence>
<dbReference type="Pfam" id="PF01850">
    <property type="entry name" value="PIN"/>
    <property type="match status" value="1"/>
</dbReference>
<proteinExistence type="predicted"/>
<dbReference type="SUPFAM" id="SSF88723">
    <property type="entry name" value="PIN domain-like"/>
    <property type="match status" value="1"/>
</dbReference>
<evidence type="ECO:0000259" key="1">
    <source>
        <dbReference type="Pfam" id="PF01850"/>
    </source>
</evidence>
<evidence type="ECO:0000313" key="3">
    <source>
        <dbReference type="Proteomes" id="UP000239898"/>
    </source>
</evidence>
<feature type="domain" description="PIN" evidence="1">
    <location>
        <begin position="7"/>
        <end position="159"/>
    </location>
</feature>
<dbReference type="InterPro" id="IPR029060">
    <property type="entry name" value="PIN-like_dom_sf"/>
</dbReference>
<dbReference type="InterPro" id="IPR002716">
    <property type="entry name" value="PIN_dom"/>
</dbReference>